<evidence type="ECO:0000313" key="2">
    <source>
        <dbReference type="EMBL" id="HIU41234.1"/>
    </source>
</evidence>
<dbReference type="Gene3D" id="3.30.1360.70">
    <property type="entry name" value="Arginyl tRNA synthetase N-terminal domain"/>
    <property type="match status" value="1"/>
</dbReference>
<dbReference type="InterPro" id="IPR005148">
    <property type="entry name" value="Arg-tRNA-synth_N"/>
</dbReference>
<sequence>MKDIIQQTKQEVEFLVKEALGRAVAKGTLPAEPIPAFTVEVPADTKNGDFACNAAMVSARAFHKAPRQI</sequence>
<name>A0A9D1ISM7_9FIRM</name>
<proteinExistence type="predicted"/>
<evidence type="ECO:0000313" key="3">
    <source>
        <dbReference type="Proteomes" id="UP000824082"/>
    </source>
</evidence>
<accession>A0A9D1ISM7</accession>
<dbReference type="InterPro" id="IPR036695">
    <property type="entry name" value="Arg-tRNA-synth_N_sf"/>
</dbReference>
<dbReference type="GO" id="GO:0004814">
    <property type="term" value="F:arginine-tRNA ligase activity"/>
    <property type="evidence" value="ECO:0007669"/>
    <property type="project" value="InterPro"/>
</dbReference>
<reference evidence="2" key="1">
    <citation type="submission" date="2020-10" db="EMBL/GenBank/DDBJ databases">
        <authorList>
            <person name="Gilroy R."/>
        </authorList>
    </citation>
    <scope>NUCLEOTIDE SEQUENCE</scope>
    <source>
        <strain evidence="2">4509</strain>
    </source>
</reference>
<evidence type="ECO:0000259" key="1">
    <source>
        <dbReference type="Pfam" id="PF03485"/>
    </source>
</evidence>
<keyword evidence="2" id="KW-0436">Ligase</keyword>
<comment type="caution">
    <text evidence="2">The sequence shown here is derived from an EMBL/GenBank/DDBJ whole genome shotgun (WGS) entry which is preliminary data.</text>
</comment>
<gene>
    <name evidence="2" type="ORF">IAD19_01620</name>
</gene>
<dbReference type="SUPFAM" id="SSF55190">
    <property type="entry name" value="Arginyl-tRNA synthetase (ArgRS), N-terminal 'additional' domain"/>
    <property type="match status" value="1"/>
</dbReference>
<dbReference type="Pfam" id="PF03485">
    <property type="entry name" value="Arg_tRNA_synt_N"/>
    <property type="match status" value="1"/>
</dbReference>
<dbReference type="Proteomes" id="UP000824082">
    <property type="component" value="Unassembled WGS sequence"/>
</dbReference>
<reference evidence="2" key="2">
    <citation type="journal article" date="2021" name="PeerJ">
        <title>Extensive microbial diversity within the chicken gut microbiome revealed by metagenomics and culture.</title>
        <authorList>
            <person name="Gilroy R."/>
            <person name="Ravi A."/>
            <person name="Getino M."/>
            <person name="Pursley I."/>
            <person name="Horton D.L."/>
            <person name="Alikhan N.F."/>
            <person name="Baker D."/>
            <person name="Gharbi K."/>
            <person name="Hall N."/>
            <person name="Watson M."/>
            <person name="Adriaenssens E.M."/>
            <person name="Foster-Nyarko E."/>
            <person name="Jarju S."/>
            <person name="Secka A."/>
            <person name="Antonio M."/>
            <person name="Oren A."/>
            <person name="Chaudhuri R.R."/>
            <person name="La Ragione R."/>
            <person name="Hildebrand F."/>
            <person name="Pallen M.J."/>
        </authorList>
    </citation>
    <scope>NUCLEOTIDE SEQUENCE</scope>
    <source>
        <strain evidence="2">4509</strain>
    </source>
</reference>
<dbReference type="GO" id="GO:0005737">
    <property type="term" value="C:cytoplasm"/>
    <property type="evidence" value="ECO:0007669"/>
    <property type="project" value="InterPro"/>
</dbReference>
<feature type="non-terminal residue" evidence="2">
    <location>
        <position position="69"/>
    </location>
</feature>
<protein>
    <submittedName>
        <fullName evidence="2">Arginine--tRNA ligase</fullName>
    </submittedName>
</protein>
<dbReference type="GO" id="GO:0006420">
    <property type="term" value="P:arginyl-tRNA aminoacylation"/>
    <property type="evidence" value="ECO:0007669"/>
    <property type="project" value="InterPro"/>
</dbReference>
<dbReference type="GO" id="GO:0005524">
    <property type="term" value="F:ATP binding"/>
    <property type="evidence" value="ECO:0007669"/>
    <property type="project" value="InterPro"/>
</dbReference>
<organism evidence="2 3">
    <name type="scientific">Candidatus Egerieicola faecale</name>
    <dbReference type="NCBI Taxonomy" id="2840774"/>
    <lineage>
        <taxon>Bacteria</taxon>
        <taxon>Bacillati</taxon>
        <taxon>Bacillota</taxon>
        <taxon>Clostridia</taxon>
        <taxon>Eubacteriales</taxon>
        <taxon>Oscillospiraceae</taxon>
        <taxon>Oscillospiraceae incertae sedis</taxon>
        <taxon>Candidatus Egerieicola</taxon>
    </lineage>
</organism>
<dbReference type="AlphaFoldDB" id="A0A9D1ISM7"/>
<dbReference type="EMBL" id="DVMX01000027">
    <property type="protein sequence ID" value="HIU41234.1"/>
    <property type="molecule type" value="Genomic_DNA"/>
</dbReference>
<feature type="domain" description="Arginyl tRNA synthetase N-terminal" evidence="1">
    <location>
        <begin position="16"/>
        <end position="69"/>
    </location>
</feature>